<accession>A0A326RVQ8</accession>
<evidence type="ECO:0000313" key="4">
    <source>
        <dbReference type="Proteomes" id="UP000248917"/>
    </source>
</evidence>
<dbReference type="PANTHER" id="PTHR40252:SF2">
    <property type="entry name" value="BLR0328 PROTEIN"/>
    <property type="match status" value="1"/>
</dbReference>
<reference evidence="3 4" key="1">
    <citation type="submission" date="2018-06" db="EMBL/GenBank/DDBJ databases">
        <title>Genomic Encyclopedia of Archaeal and Bacterial Type Strains, Phase II (KMG-II): from individual species to whole genera.</title>
        <authorList>
            <person name="Goeker M."/>
        </authorList>
    </citation>
    <scope>NUCLEOTIDE SEQUENCE [LARGE SCALE GENOMIC DNA]</scope>
    <source>
        <strain evidence="3 4">T4</strain>
    </source>
</reference>
<evidence type="ECO:0000259" key="1">
    <source>
        <dbReference type="SMART" id="SM00897"/>
    </source>
</evidence>
<evidence type="ECO:0000259" key="2">
    <source>
        <dbReference type="SMART" id="SM01204"/>
    </source>
</evidence>
<dbReference type="InterPro" id="IPR019494">
    <property type="entry name" value="FIST_C"/>
</dbReference>
<dbReference type="PANTHER" id="PTHR40252">
    <property type="entry name" value="BLR0328 PROTEIN"/>
    <property type="match status" value="1"/>
</dbReference>
<dbReference type="SMART" id="SM01204">
    <property type="entry name" value="FIST_C"/>
    <property type="match status" value="1"/>
</dbReference>
<dbReference type="OrthoDB" id="9770435at2"/>
<dbReference type="Pfam" id="PF08495">
    <property type="entry name" value="FIST"/>
    <property type="match status" value="1"/>
</dbReference>
<gene>
    <name evidence="3" type="ORF">CLV31_102236</name>
</gene>
<protein>
    <recommendedName>
        <fullName evidence="5">Small ligand-binding sensory domain FIST</fullName>
    </recommendedName>
</protein>
<name>A0A326RVQ8_9BACT</name>
<dbReference type="AlphaFoldDB" id="A0A326RVQ8"/>
<dbReference type="Proteomes" id="UP000248917">
    <property type="component" value="Unassembled WGS sequence"/>
</dbReference>
<dbReference type="RefSeq" id="WP_111391484.1">
    <property type="nucleotide sequence ID" value="NZ_JBJINY010000081.1"/>
</dbReference>
<keyword evidence="4" id="KW-1185">Reference proteome</keyword>
<dbReference type="SMART" id="SM00897">
    <property type="entry name" value="FIST"/>
    <property type="match status" value="1"/>
</dbReference>
<evidence type="ECO:0008006" key="5">
    <source>
        <dbReference type="Google" id="ProtNLM"/>
    </source>
</evidence>
<feature type="domain" description="FIST C-domain" evidence="2">
    <location>
        <begin position="237"/>
        <end position="381"/>
    </location>
</feature>
<sequence>MKTKVGVGYSNQTDSFAAGKEATAAALENGGLEKADFALIFCGGKHNPKEFLEGVNSLIPTCQKAGGTSFGIITDSFIGYDGFEVGVTLFSSEKIKFTVLAQGNLNENEFVAGDELGKKIESAGVEDLQALWVFYDSSKNQSPPMLNFATPLFAALEPHLPKGLPCAGGGFLADMRLSQCYQFVDDKIVSQHALAILISGECTMETTILHGCHPCSDYLTVTKAEGPVVFEIDHRPAVDVIHELLGGSEVVDIKDFAMNVTLGINRGEKFGEFKESEFANRLTLAVDEPNKALVMFEPDLVAGSEVQLMHRNLEPDYLNSVIDGVKDIIHKLNPVFSLYINCGGRARPFSGVNFEDAESVQDAVGSVPLAGFYSGVEVARVGEFLQPLDWTGVLCFLAEK</sequence>
<dbReference type="InterPro" id="IPR013702">
    <property type="entry name" value="FIST_domain_N"/>
</dbReference>
<comment type="caution">
    <text evidence="3">The sequence shown here is derived from an EMBL/GenBank/DDBJ whole genome shotgun (WGS) entry which is preliminary data.</text>
</comment>
<dbReference type="Pfam" id="PF10442">
    <property type="entry name" value="FIST_C"/>
    <property type="match status" value="1"/>
</dbReference>
<dbReference type="EMBL" id="QKTX01000002">
    <property type="protein sequence ID" value="PZV86336.1"/>
    <property type="molecule type" value="Genomic_DNA"/>
</dbReference>
<evidence type="ECO:0000313" key="3">
    <source>
        <dbReference type="EMBL" id="PZV86336.1"/>
    </source>
</evidence>
<organism evidence="3 4">
    <name type="scientific">Algoriphagus aquaeductus</name>
    <dbReference type="NCBI Taxonomy" id="475299"/>
    <lineage>
        <taxon>Bacteria</taxon>
        <taxon>Pseudomonadati</taxon>
        <taxon>Bacteroidota</taxon>
        <taxon>Cytophagia</taxon>
        <taxon>Cytophagales</taxon>
        <taxon>Cyclobacteriaceae</taxon>
        <taxon>Algoriphagus</taxon>
    </lineage>
</organism>
<proteinExistence type="predicted"/>
<feature type="domain" description="FIST" evidence="1">
    <location>
        <begin position="34"/>
        <end position="236"/>
    </location>
</feature>